<comment type="caution">
    <text evidence="8">The sequence shown here is derived from an EMBL/GenBank/DDBJ whole genome shotgun (WGS) entry which is preliminary data.</text>
</comment>
<dbReference type="SFLD" id="SFLDG01094">
    <property type="entry name" value="Uncharacterised_Radical_SAM_Su"/>
    <property type="match status" value="1"/>
</dbReference>
<dbReference type="GO" id="GO:0046872">
    <property type="term" value="F:metal ion binding"/>
    <property type="evidence" value="ECO:0007669"/>
    <property type="project" value="UniProtKB-KW"/>
</dbReference>
<dbReference type="InterPro" id="IPR013785">
    <property type="entry name" value="Aldolase_TIM"/>
</dbReference>
<reference evidence="8 9" key="1">
    <citation type="submission" date="2009-07" db="EMBL/GenBank/DDBJ databases">
        <authorList>
            <person name="Madupu R."/>
            <person name="Sebastian Y."/>
            <person name="Durkin A.S."/>
            <person name="Torralba M."/>
            <person name="Methe B."/>
            <person name="Sutton G.G."/>
            <person name="Strausberg R.L."/>
            <person name="Nelson K.E."/>
        </authorList>
    </citation>
    <scope>NUCLEOTIDE SEQUENCE [LARGE SCALE GENOMIC DNA]</scope>
    <source>
        <strain evidence="8 9">ATCC 35580</strain>
    </source>
</reference>
<evidence type="ECO:0000256" key="1">
    <source>
        <dbReference type="ARBA" id="ARBA00001966"/>
    </source>
</evidence>
<dbReference type="GO" id="GO:0051539">
    <property type="term" value="F:4 iron, 4 sulfur cluster binding"/>
    <property type="evidence" value="ECO:0007669"/>
    <property type="project" value="UniProtKB-KW"/>
</dbReference>
<evidence type="ECO:0000256" key="3">
    <source>
        <dbReference type="ARBA" id="ARBA00022691"/>
    </source>
</evidence>
<dbReference type="PANTHER" id="PTHR30352:SF13">
    <property type="entry name" value="GLYCYL-RADICAL ENZYME ACTIVATING ENZYME YJJW-RELATED"/>
    <property type="match status" value="1"/>
</dbReference>
<evidence type="ECO:0000313" key="9">
    <source>
        <dbReference type="Proteomes" id="UP000004509"/>
    </source>
</evidence>
<accession>C8PRU2</accession>
<dbReference type="PANTHER" id="PTHR30352">
    <property type="entry name" value="PYRUVATE FORMATE-LYASE-ACTIVATING ENZYME"/>
    <property type="match status" value="1"/>
</dbReference>
<evidence type="ECO:0000256" key="6">
    <source>
        <dbReference type="ARBA" id="ARBA00023014"/>
    </source>
</evidence>
<dbReference type="AlphaFoldDB" id="C8PRU2"/>
<dbReference type="Proteomes" id="UP000004509">
    <property type="component" value="Unassembled WGS sequence"/>
</dbReference>
<dbReference type="InterPro" id="IPR007197">
    <property type="entry name" value="rSAM"/>
</dbReference>
<dbReference type="SFLD" id="SFLDS00029">
    <property type="entry name" value="Radical_SAM"/>
    <property type="match status" value="1"/>
</dbReference>
<protein>
    <submittedName>
        <fullName evidence="8">Putative anaerobic ribonucleoside-triphosphate reductase activating protein</fullName>
    </submittedName>
</protein>
<evidence type="ECO:0000259" key="7">
    <source>
        <dbReference type="PROSITE" id="PS51918"/>
    </source>
</evidence>
<evidence type="ECO:0000256" key="2">
    <source>
        <dbReference type="ARBA" id="ARBA00022485"/>
    </source>
</evidence>
<evidence type="ECO:0000256" key="5">
    <source>
        <dbReference type="ARBA" id="ARBA00023004"/>
    </source>
</evidence>
<keyword evidence="6" id="KW-0411">Iron-sulfur</keyword>
<dbReference type="InterPro" id="IPR058240">
    <property type="entry name" value="rSAM_sf"/>
</dbReference>
<dbReference type="RefSeq" id="WP_006189309.1">
    <property type="nucleotide sequence ID" value="NZ_ACYH01000048.1"/>
</dbReference>
<dbReference type="CDD" id="cd01335">
    <property type="entry name" value="Radical_SAM"/>
    <property type="match status" value="1"/>
</dbReference>
<gene>
    <name evidence="8" type="ORF">TREVI0001_0727</name>
</gene>
<keyword evidence="2" id="KW-0004">4Fe-4S</keyword>
<sequence>MNVGLQKTTLVNYPHRVAAAVFLPGCNLRCPYCYNSELVCASIFEGPMRNPLQSGNNDYVPIEAVYEHIEKRKAVLQGLVISGGEALLSPVLTELILRAKKTGLAVKLDTNGLLPDALSMLLHDKTLCPDMIAIDIKTDPARYHELKFCRPAGTAPVSLEPGAVLKRTLMLLRQKETFCRPVEIEYRTVLVPPLITAKDICAIADVLPSDAAWFFAPFLPGNCLNPKWNAIRPYTQAETEELIRLAATKIPNSRLR</sequence>
<evidence type="ECO:0000256" key="4">
    <source>
        <dbReference type="ARBA" id="ARBA00022723"/>
    </source>
</evidence>
<dbReference type="InterPro" id="IPR012840">
    <property type="entry name" value="NrdG2"/>
</dbReference>
<dbReference type="OrthoDB" id="9782387at2"/>
<dbReference type="Pfam" id="PF04055">
    <property type="entry name" value="Radical_SAM"/>
    <property type="match status" value="1"/>
</dbReference>
<dbReference type="Gene3D" id="3.20.20.70">
    <property type="entry name" value="Aldolase class I"/>
    <property type="match status" value="1"/>
</dbReference>
<proteinExistence type="predicted"/>
<dbReference type="SUPFAM" id="SSF102114">
    <property type="entry name" value="Radical SAM enzymes"/>
    <property type="match status" value="1"/>
</dbReference>
<keyword evidence="4" id="KW-0479">Metal-binding</keyword>
<comment type="cofactor">
    <cofactor evidence="1">
        <name>[4Fe-4S] cluster</name>
        <dbReference type="ChEBI" id="CHEBI:49883"/>
    </cofactor>
</comment>
<name>C8PRU2_9SPIR</name>
<keyword evidence="5" id="KW-0408">Iron</keyword>
<evidence type="ECO:0000313" key="8">
    <source>
        <dbReference type="EMBL" id="EEV19859.1"/>
    </source>
</evidence>
<dbReference type="STRING" id="596324.TREVI0001_0727"/>
<organism evidence="8 9">
    <name type="scientific">Treponema vincentii ATCC 35580</name>
    <dbReference type="NCBI Taxonomy" id="596324"/>
    <lineage>
        <taxon>Bacteria</taxon>
        <taxon>Pseudomonadati</taxon>
        <taxon>Spirochaetota</taxon>
        <taxon>Spirochaetia</taxon>
        <taxon>Spirochaetales</taxon>
        <taxon>Treponemataceae</taxon>
        <taxon>Treponema</taxon>
    </lineage>
</organism>
<dbReference type="InterPro" id="IPR034457">
    <property type="entry name" value="Organic_radical-activating"/>
</dbReference>
<feature type="domain" description="Radical SAM core" evidence="7">
    <location>
        <begin position="12"/>
        <end position="256"/>
    </location>
</feature>
<dbReference type="eggNOG" id="COG1180">
    <property type="taxonomic scope" value="Bacteria"/>
</dbReference>
<dbReference type="EMBL" id="ACYH01000048">
    <property type="protein sequence ID" value="EEV19859.1"/>
    <property type="molecule type" value="Genomic_DNA"/>
</dbReference>
<dbReference type="PROSITE" id="PS51918">
    <property type="entry name" value="RADICAL_SAM"/>
    <property type="match status" value="1"/>
</dbReference>
<keyword evidence="3" id="KW-0949">S-adenosyl-L-methionine</keyword>
<dbReference type="GO" id="GO:0003824">
    <property type="term" value="F:catalytic activity"/>
    <property type="evidence" value="ECO:0007669"/>
    <property type="project" value="InterPro"/>
</dbReference>